<sequence>MSEKNVVKNYGHVKGGVERSTSQPEKNTRPVSPPPAPKPNK</sequence>
<gene>
    <name evidence="2" type="ORF">THIAE_09680</name>
</gene>
<dbReference type="HOGENOM" id="CLU_3278006_0_0_6"/>
<name>W0DVC5_9GAMM</name>
<feature type="region of interest" description="Disordered" evidence="1">
    <location>
        <begin position="1"/>
        <end position="41"/>
    </location>
</feature>
<dbReference type="STRING" id="717772.THIAE_09680"/>
<accession>W0DVC5</accession>
<dbReference type="KEGG" id="tao:THIAE_09680"/>
<proteinExistence type="predicted"/>
<evidence type="ECO:0000313" key="2">
    <source>
        <dbReference type="EMBL" id="AHF02397.1"/>
    </source>
</evidence>
<dbReference type="AlphaFoldDB" id="W0DVC5"/>
<evidence type="ECO:0000313" key="3">
    <source>
        <dbReference type="Proteomes" id="UP000005380"/>
    </source>
</evidence>
<evidence type="ECO:0000256" key="1">
    <source>
        <dbReference type="SAM" id="MobiDB-lite"/>
    </source>
</evidence>
<feature type="compositionally biased region" description="Pro residues" evidence="1">
    <location>
        <begin position="31"/>
        <end position="41"/>
    </location>
</feature>
<dbReference type="EMBL" id="CP007030">
    <property type="protein sequence ID" value="AHF02397.1"/>
    <property type="molecule type" value="Genomic_DNA"/>
</dbReference>
<dbReference type="Proteomes" id="UP000005380">
    <property type="component" value="Chromosome"/>
</dbReference>
<dbReference type="InParanoid" id="W0DVC5"/>
<organism evidence="2 3">
    <name type="scientific">Thiomicrospira aerophila AL3</name>
    <dbReference type="NCBI Taxonomy" id="717772"/>
    <lineage>
        <taxon>Bacteria</taxon>
        <taxon>Pseudomonadati</taxon>
        <taxon>Pseudomonadota</taxon>
        <taxon>Gammaproteobacteria</taxon>
        <taxon>Thiotrichales</taxon>
        <taxon>Piscirickettsiaceae</taxon>
        <taxon>Thiomicrospira</taxon>
    </lineage>
</organism>
<dbReference type="RefSeq" id="WP_006460220.1">
    <property type="nucleotide sequence ID" value="NZ_CP007030.1"/>
</dbReference>
<protein>
    <submittedName>
        <fullName evidence="2">Uncharacterized protein</fullName>
    </submittedName>
</protein>
<reference evidence="2 3" key="1">
    <citation type="submission" date="2013-12" db="EMBL/GenBank/DDBJ databases">
        <authorList>
            <consortium name="DOE Joint Genome Institute"/>
            <person name="Kappler U."/>
            <person name="Huntemann M."/>
            <person name="Han J."/>
            <person name="Chen A."/>
            <person name="Kyrpides N."/>
            <person name="Mavromatis K."/>
            <person name="Markowitz V."/>
            <person name="Palaniappan K."/>
            <person name="Ivanova N."/>
            <person name="Schaumberg A."/>
            <person name="Pati A."/>
            <person name="Liolios K."/>
            <person name="Nordberg H.P."/>
            <person name="Cantor M.N."/>
            <person name="Hua S.X."/>
            <person name="Woyke T."/>
        </authorList>
    </citation>
    <scope>NUCLEOTIDE SEQUENCE [LARGE SCALE GENOMIC DNA]</scope>
    <source>
        <strain evidence="3">AL2</strain>
    </source>
</reference>
<keyword evidence="3" id="KW-1185">Reference proteome</keyword>